<dbReference type="PANTHER" id="PTHR22911:SF135">
    <property type="entry name" value="BLR4310 PROTEIN"/>
    <property type="match status" value="1"/>
</dbReference>
<protein>
    <submittedName>
        <fullName evidence="3">DMT family transporter</fullName>
    </submittedName>
</protein>
<evidence type="ECO:0000259" key="2">
    <source>
        <dbReference type="Pfam" id="PF00892"/>
    </source>
</evidence>
<dbReference type="EMBL" id="JBFBVU010000002">
    <property type="protein sequence ID" value="MEV8465722.1"/>
    <property type="molecule type" value="Genomic_DNA"/>
</dbReference>
<feature type="transmembrane region" description="Helical" evidence="1">
    <location>
        <begin position="272"/>
        <end position="290"/>
    </location>
</feature>
<feature type="transmembrane region" description="Helical" evidence="1">
    <location>
        <begin position="247"/>
        <end position="266"/>
    </location>
</feature>
<feature type="transmembrane region" description="Helical" evidence="1">
    <location>
        <begin position="37"/>
        <end position="57"/>
    </location>
</feature>
<feature type="transmembrane region" description="Helical" evidence="1">
    <location>
        <begin position="215"/>
        <end position="235"/>
    </location>
</feature>
<keyword evidence="1" id="KW-1133">Transmembrane helix</keyword>
<dbReference type="Gene3D" id="1.10.3730.20">
    <property type="match status" value="2"/>
</dbReference>
<keyword evidence="1" id="KW-0812">Transmembrane</keyword>
<feature type="domain" description="EamA" evidence="2">
    <location>
        <begin position="158"/>
        <end position="284"/>
    </location>
</feature>
<dbReference type="SUPFAM" id="SSF103481">
    <property type="entry name" value="Multidrug resistance efflux transporter EmrE"/>
    <property type="match status" value="2"/>
</dbReference>
<comment type="caution">
    <text evidence="3">The sequence shown here is derived from an EMBL/GenBank/DDBJ whole genome shotgun (WGS) entry which is preliminary data.</text>
</comment>
<organism evidence="3 4">
    <name type="scientific">Meridianimarinicoccus marinus</name>
    <dbReference type="NCBI Taxonomy" id="3231483"/>
    <lineage>
        <taxon>Bacteria</taxon>
        <taxon>Pseudomonadati</taxon>
        <taxon>Pseudomonadota</taxon>
        <taxon>Alphaproteobacteria</taxon>
        <taxon>Rhodobacterales</taxon>
        <taxon>Paracoccaceae</taxon>
        <taxon>Meridianimarinicoccus</taxon>
    </lineage>
</organism>
<dbReference type="PANTHER" id="PTHR22911">
    <property type="entry name" value="ACYL-MALONYL CONDENSING ENZYME-RELATED"/>
    <property type="match status" value="1"/>
</dbReference>
<feature type="domain" description="EamA" evidence="2">
    <location>
        <begin position="11"/>
        <end position="143"/>
    </location>
</feature>
<feature type="transmembrane region" description="Helical" evidence="1">
    <location>
        <begin position="91"/>
        <end position="119"/>
    </location>
</feature>
<proteinExistence type="predicted"/>
<evidence type="ECO:0000256" key="1">
    <source>
        <dbReference type="SAM" id="Phobius"/>
    </source>
</evidence>
<dbReference type="RefSeq" id="WP_366191370.1">
    <property type="nucleotide sequence ID" value="NZ_JBFBVU010000002.1"/>
</dbReference>
<name>A0ABV3L3V1_9RHOB</name>
<dbReference type="InterPro" id="IPR037185">
    <property type="entry name" value="EmrE-like"/>
</dbReference>
<dbReference type="Proteomes" id="UP001553161">
    <property type="component" value="Unassembled WGS sequence"/>
</dbReference>
<dbReference type="InterPro" id="IPR000620">
    <property type="entry name" value="EamA_dom"/>
</dbReference>
<dbReference type="Pfam" id="PF00892">
    <property type="entry name" value="EamA"/>
    <property type="match status" value="2"/>
</dbReference>
<feature type="transmembrane region" description="Helical" evidence="1">
    <location>
        <begin position="181"/>
        <end position="203"/>
    </location>
</feature>
<accession>A0ABV3L3V1</accession>
<keyword evidence="4" id="KW-1185">Reference proteome</keyword>
<sequence length="303" mass="31274">MSPHPVSDNLKGAGLMIAAMAGFAIEDVFLKSAAGTFPVGLVLMLFGAGGALLYALLAKIARQGLWHPDMASRPMILRAASEMLGRLGYTMAIALMPLSTVSAILQATPLVVVAGAALIFHEKVGWRRWLAIAVGLSGVMLILRPGGEGLGPVAIFALLGMAGFAGRDLATRASPRSLSNWQLGLCGFAVLIPTGALLLATGIGGRLGAGSGAMAPALGFIAIATVVGVAAYSALTQAMRTGEVSVVTPFRYTRLLFGVLLGMFVFGESPGLPVYIGSALILGAGLYSLWRETRRRPPSVQSA</sequence>
<evidence type="ECO:0000313" key="4">
    <source>
        <dbReference type="Proteomes" id="UP001553161"/>
    </source>
</evidence>
<feature type="transmembrane region" description="Helical" evidence="1">
    <location>
        <begin position="149"/>
        <end position="169"/>
    </location>
</feature>
<gene>
    <name evidence="3" type="ORF">AB0T83_02865</name>
</gene>
<keyword evidence="1" id="KW-0472">Membrane</keyword>
<evidence type="ECO:0000313" key="3">
    <source>
        <dbReference type="EMBL" id="MEV8465722.1"/>
    </source>
</evidence>
<reference evidence="3 4" key="1">
    <citation type="submission" date="2024-07" db="EMBL/GenBank/DDBJ databases">
        <authorList>
            <person name="Kang M."/>
        </authorList>
    </citation>
    <scope>NUCLEOTIDE SEQUENCE [LARGE SCALE GENOMIC DNA]</scope>
    <source>
        <strain evidence="3 4">DFM31</strain>
    </source>
</reference>